<dbReference type="Gene3D" id="3.30.830.10">
    <property type="entry name" value="Metalloenzyme, LuxS/M16 peptidase-like"/>
    <property type="match status" value="2"/>
</dbReference>
<proteinExistence type="predicted"/>
<dbReference type="PANTHER" id="PTHR11851">
    <property type="entry name" value="METALLOPROTEASE"/>
    <property type="match status" value="1"/>
</dbReference>
<dbReference type="InterPro" id="IPR050361">
    <property type="entry name" value="MPP/UQCRC_Complex"/>
</dbReference>
<reference evidence="4" key="1">
    <citation type="submission" date="2022-04" db="EMBL/GenBank/DDBJ databases">
        <title>Consumption of N2O by Flavobacterium azooxidireducens sp. nov. isolated from Decomposing Leaf Litter of Phragmites australis (Cav.).</title>
        <authorList>
            <person name="Behrendt U."/>
            <person name="Spanner T."/>
            <person name="Augustin J."/>
            <person name="Horn M.A."/>
            <person name="Kolb S."/>
            <person name="Ulrich A."/>
        </authorList>
    </citation>
    <scope>NUCLEOTIDE SEQUENCE</scope>
    <source>
        <strain evidence="4">IGB 4-14</strain>
    </source>
</reference>
<keyword evidence="1" id="KW-0732">Signal</keyword>
<sequence>MKKIVIIATSLFISLSMQAQDRPQPKPGPAPKINIGKPQTFELKNGLKVLVVENDKLPRVSYNLTIDNAPYAEGAKKGVADLTSSLIGNGTKTISKDAFNEEIDFLGASINFGSNGAYASGLSKYSTRIMELMADGALNPVFTQEEFDKEKAKLIEGLKAEEKSVPSIANRVQKVLAYGKNHPNGEYLSEETINKVTLEDVNQNYTTYFNPQNAYLVIVGDVKFAEVKANVEKLFGTWKKGVAPQVSYSAPKDVQYTQINFVDAPNAVQSEIAAVHITNLKMTDKDYFAALVANQILGGDFNSYLNMNLREAHGWTYGARSGLRGNKYTSNFSASTQVRNAVTDSAVVEILKEIKRIRTEKVSDETLKNVKAGYIGKFVMDIEKPATVARYALQTKTQGLPADFYENYIKNINAVTADDVLRVSKKYFLADNLRIVIVSKAGDVLPGLEKLNIPIFYFDKYGNKVEKPEEKKVSADVTAKSVLEKYIAAIGGKKAVSDVKTLSVKGAGAFQGMTVEYTKKSSNTNKINETLSMMGQSMSKVFNGTKGYQAGGGQKMDFSEEENKQMKFHSNPIPELSMLEKTDIKLNGIENINGKDAYVIQDGESKFCYDVESGLKVAEISTVEAQGQKMTINQPFSDYKEIKGVKFPHKTAINIGVEIELIMSEIKVNEGVSEADFQ</sequence>
<dbReference type="Pfam" id="PF05193">
    <property type="entry name" value="Peptidase_M16_C"/>
    <property type="match status" value="1"/>
</dbReference>
<dbReference type="EMBL" id="CP096205">
    <property type="protein sequence ID" value="UPQ80212.1"/>
    <property type="molecule type" value="Genomic_DNA"/>
</dbReference>
<protein>
    <submittedName>
        <fullName evidence="4">Insulinase family protein</fullName>
    </submittedName>
</protein>
<evidence type="ECO:0000313" key="5">
    <source>
        <dbReference type="Proteomes" id="UP000830583"/>
    </source>
</evidence>
<dbReference type="InterPro" id="IPR011765">
    <property type="entry name" value="Pept_M16_N"/>
</dbReference>
<organism evidence="4 5">
    <name type="scientific">Flavobacterium azooxidireducens</name>
    <dbReference type="NCBI Taxonomy" id="1871076"/>
    <lineage>
        <taxon>Bacteria</taxon>
        <taxon>Pseudomonadati</taxon>
        <taxon>Bacteroidota</taxon>
        <taxon>Flavobacteriia</taxon>
        <taxon>Flavobacteriales</taxon>
        <taxon>Flavobacteriaceae</taxon>
        <taxon>Flavobacterium</taxon>
    </lineage>
</organism>
<name>A0ABY4KLW6_9FLAO</name>
<gene>
    <name evidence="4" type="ORF">M0M57_05095</name>
</gene>
<evidence type="ECO:0000259" key="2">
    <source>
        <dbReference type="Pfam" id="PF00675"/>
    </source>
</evidence>
<dbReference type="Pfam" id="PF00675">
    <property type="entry name" value="Peptidase_M16"/>
    <property type="match status" value="1"/>
</dbReference>
<feature type="chain" id="PRO_5045503896" evidence="1">
    <location>
        <begin position="20"/>
        <end position="678"/>
    </location>
</feature>
<dbReference type="SUPFAM" id="SSF63411">
    <property type="entry name" value="LuxS/MPP-like metallohydrolase"/>
    <property type="match status" value="2"/>
</dbReference>
<evidence type="ECO:0000256" key="1">
    <source>
        <dbReference type="SAM" id="SignalP"/>
    </source>
</evidence>
<dbReference type="Proteomes" id="UP000830583">
    <property type="component" value="Chromosome"/>
</dbReference>
<dbReference type="InterPro" id="IPR011249">
    <property type="entry name" value="Metalloenz_LuxS/M16"/>
</dbReference>
<dbReference type="InterPro" id="IPR007863">
    <property type="entry name" value="Peptidase_M16_C"/>
</dbReference>
<dbReference type="PANTHER" id="PTHR11851:SF224">
    <property type="entry name" value="PROCESSING PROTEASE"/>
    <property type="match status" value="1"/>
</dbReference>
<accession>A0ABY4KLW6</accession>
<feature type="domain" description="Peptidase M16 N-terminal" evidence="2">
    <location>
        <begin position="51"/>
        <end position="165"/>
    </location>
</feature>
<keyword evidence="5" id="KW-1185">Reference proteome</keyword>
<feature type="domain" description="Peptidase M16 C-terminal" evidence="3">
    <location>
        <begin position="195"/>
        <end position="373"/>
    </location>
</feature>
<evidence type="ECO:0000259" key="3">
    <source>
        <dbReference type="Pfam" id="PF05193"/>
    </source>
</evidence>
<feature type="signal peptide" evidence="1">
    <location>
        <begin position="1"/>
        <end position="19"/>
    </location>
</feature>
<dbReference type="RefSeq" id="WP_248435977.1">
    <property type="nucleotide sequence ID" value="NZ_CP096205.1"/>
</dbReference>
<evidence type="ECO:0000313" key="4">
    <source>
        <dbReference type="EMBL" id="UPQ80212.1"/>
    </source>
</evidence>